<keyword evidence="1" id="KW-1133">Transmembrane helix</keyword>
<keyword evidence="1" id="KW-0812">Transmembrane</keyword>
<sequence length="79" mass="8601">MEGKLIHCVLTQYLPGAEVLLGLAVVIFLAAYGALKEPKTRKPPLPPGPAPEPLLGHYRVVPEDAAFQRYAEWAADFST</sequence>
<protein>
    <submittedName>
        <fullName evidence="2">Uncharacterized protein</fullName>
    </submittedName>
</protein>
<reference evidence="2" key="1">
    <citation type="journal article" date="2023" name="Mol. Phylogenet. Evol.">
        <title>Genome-scale phylogeny and comparative genomics of the fungal order Sordariales.</title>
        <authorList>
            <person name="Hensen N."/>
            <person name="Bonometti L."/>
            <person name="Westerberg I."/>
            <person name="Brannstrom I.O."/>
            <person name="Guillou S."/>
            <person name="Cros-Aarteil S."/>
            <person name="Calhoun S."/>
            <person name="Haridas S."/>
            <person name="Kuo A."/>
            <person name="Mondo S."/>
            <person name="Pangilinan J."/>
            <person name="Riley R."/>
            <person name="LaButti K."/>
            <person name="Andreopoulos B."/>
            <person name="Lipzen A."/>
            <person name="Chen C."/>
            <person name="Yan M."/>
            <person name="Daum C."/>
            <person name="Ng V."/>
            <person name="Clum A."/>
            <person name="Steindorff A."/>
            <person name="Ohm R.A."/>
            <person name="Martin F."/>
            <person name="Silar P."/>
            <person name="Natvig D.O."/>
            <person name="Lalanne C."/>
            <person name="Gautier V."/>
            <person name="Ament-Velasquez S.L."/>
            <person name="Kruys A."/>
            <person name="Hutchinson M.I."/>
            <person name="Powell A.J."/>
            <person name="Barry K."/>
            <person name="Miller A.N."/>
            <person name="Grigoriev I.V."/>
            <person name="Debuchy R."/>
            <person name="Gladieux P."/>
            <person name="Hiltunen Thoren M."/>
            <person name="Johannesson H."/>
        </authorList>
    </citation>
    <scope>NUCLEOTIDE SEQUENCE</scope>
    <source>
        <strain evidence="2">CBS 731.68</strain>
    </source>
</reference>
<evidence type="ECO:0000313" key="2">
    <source>
        <dbReference type="EMBL" id="KAK4122222.1"/>
    </source>
</evidence>
<reference evidence="2" key="2">
    <citation type="submission" date="2023-05" db="EMBL/GenBank/DDBJ databases">
        <authorList>
            <consortium name="Lawrence Berkeley National Laboratory"/>
            <person name="Steindorff A."/>
            <person name="Hensen N."/>
            <person name="Bonometti L."/>
            <person name="Westerberg I."/>
            <person name="Brannstrom I.O."/>
            <person name="Guillou S."/>
            <person name="Cros-Aarteil S."/>
            <person name="Calhoun S."/>
            <person name="Haridas S."/>
            <person name="Kuo A."/>
            <person name="Mondo S."/>
            <person name="Pangilinan J."/>
            <person name="Riley R."/>
            <person name="Labutti K."/>
            <person name="Andreopoulos B."/>
            <person name="Lipzen A."/>
            <person name="Chen C."/>
            <person name="Yanf M."/>
            <person name="Daum C."/>
            <person name="Ng V."/>
            <person name="Clum A."/>
            <person name="Ohm R."/>
            <person name="Martin F."/>
            <person name="Silar P."/>
            <person name="Natvig D."/>
            <person name="Lalanne C."/>
            <person name="Gautier V."/>
            <person name="Ament-Velasquez S.L."/>
            <person name="Kruys A."/>
            <person name="Hutchinson M.I."/>
            <person name="Powell A.J."/>
            <person name="Barry K."/>
            <person name="Miller A.N."/>
            <person name="Grigoriev I.V."/>
            <person name="Debuchy R."/>
            <person name="Gladieux P."/>
            <person name="Thoren M.H."/>
            <person name="Johannesson H."/>
        </authorList>
    </citation>
    <scope>NUCLEOTIDE SEQUENCE</scope>
    <source>
        <strain evidence="2">CBS 731.68</strain>
    </source>
</reference>
<gene>
    <name evidence="2" type="ORF">N657DRAFT_646904</name>
</gene>
<keyword evidence="3" id="KW-1185">Reference proteome</keyword>
<feature type="transmembrane region" description="Helical" evidence="1">
    <location>
        <begin position="12"/>
        <end position="35"/>
    </location>
</feature>
<organism evidence="2 3">
    <name type="scientific">Parathielavia appendiculata</name>
    <dbReference type="NCBI Taxonomy" id="2587402"/>
    <lineage>
        <taxon>Eukaryota</taxon>
        <taxon>Fungi</taxon>
        <taxon>Dikarya</taxon>
        <taxon>Ascomycota</taxon>
        <taxon>Pezizomycotina</taxon>
        <taxon>Sordariomycetes</taxon>
        <taxon>Sordariomycetidae</taxon>
        <taxon>Sordariales</taxon>
        <taxon>Chaetomiaceae</taxon>
        <taxon>Parathielavia</taxon>
    </lineage>
</organism>
<dbReference type="AlphaFoldDB" id="A0AAN6TWU8"/>
<name>A0AAN6TWU8_9PEZI</name>
<evidence type="ECO:0000313" key="3">
    <source>
        <dbReference type="Proteomes" id="UP001302602"/>
    </source>
</evidence>
<dbReference type="RefSeq" id="XP_062645993.1">
    <property type="nucleotide sequence ID" value="XM_062793207.1"/>
</dbReference>
<dbReference type="Proteomes" id="UP001302602">
    <property type="component" value="Unassembled WGS sequence"/>
</dbReference>
<evidence type="ECO:0000256" key="1">
    <source>
        <dbReference type="SAM" id="Phobius"/>
    </source>
</evidence>
<comment type="caution">
    <text evidence="2">The sequence shown here is derived from an EMBL/GenBank/DDBJ whole genome shotgun (WGS) entry which is preliminary data.</text>
</comment>
<dbReference type="EMBL" id="MU853231">
    <property type="protein sequence ID" value="KAK4122222.1"/>
    <property type="molecule type" value="Genomic_DNA"/>
</dbReference>
<keyword evidence="1" id="KW-0472">Membrane</keyword>
<proteinExistence type="predicted"/>
<accession>A0AAN6TWU8</accession>
<dbReference type="GeneID" id="87829976"/>